<proteinExistence type="predicted"/>
<organism evidence="3 4">
    <name type="scientific">Texcoconibacillus texcoconensis</name>
    <dbReference type="NCBI Taxonomy" id="1095777"/>
    <lineage>
        <taxon>Bacteria</taxon>
        <taxon>Bacillati</taxon>
        <taxon>Bacillota</taxon>
        <taxon>Bacilli</taxon>
        <taxon>Bacillales</taxon>
        <taxon>Bacillaceae</taxon>
        <taxon>Texcoconibacillus</taxon>
    </lineage>
</organism>
<dbReference type="Proteomes" id="UP000551878">
    <property type="component" value="Unassembled WGS sequence"/>
</dbReference>
<feature type="domain" description="DUF4236" evidence="2">
    <location>
        <begin position="3"/>
        <end position="56"/>
    </location>
</feature>
<dbReference type="AlphaFoldDB" id="A0A840QNP9"/>
<dbReference type="EMBL" id="JACHHB010000004">
    <property type="protein sequence ID" value="MBB5173016.1"/>
    <property type="molecule type" value="Genomic_DNA"/>
</dbReference>
<dbReference type="Pfam" id="PF14020">
    <property type="entry name" value="DUF4236"/>
    <property type="match status" value="1"/>
</dbReference>
<reference evidence="3 4" key="1">
    <citation type="submission" date="2020-08" db="EMBL/GenBank/DDBJ databases">
        <title>Genomic Encyclopedia of Type Strains, Phase IV (KMG-IV): sequencing the most valuable type-strain genomes for metagenomic binning, comparative biology and taxonomic classification.</title>
        <authorList>
            <person name="Goeker M."/>
        </authorList>
    </citation>
    <scope>NUCLEOTIDE SEQUENCE [LARGE SCALE GENOMIC DNA]</scope>
    <source>
        <strain evidence="3 4">DSM 24696</strain>
    </source>
</reference>
<comment type="caution">
    <text evidence="3">The sequence shown here is derived from an EMBL/GenBank/DDBJ whole genome shotgun (WGS) entry which is preliminary data.</text>
</comment>
<evidence type="ECO:0000256" key="1">
    <source>
        <dbReference type="SAM" id="MobiDB-lite"/>
    </source>
</evidence>
<protein>
    <recommendedName>
        <fullName evidence="2">DUF4236 domain-containing protein</fullName>
    </recommendedName>
</protein>
<name>A0A840QNP9_9BACI</name>
<sequence length="411" mass="47505">MSFRFQKRVRVAPGVRLNFSKRGVSTSFGRRGASVSVGRRGVYGNVGVPGSGLSYRTKLNAPSRSKKHSSKTHKPKAGEGNIQVDWDDEKNDITFETETGKKLTEAEEKAVRKHYKEEMNAIYAEKAKEINRASDILRRLHHEPFLDEDIEEIATDSLTIDVEQPDLNDIHEEVEANERAKLNFFGRLKLLLPNERKSFSQQVNEKANDFFQKKQAEYEKEQTIINEEKKKRQTLAQAVKHGNVEAMEEWLEMWLPELDFPLETDVDFSIIDEQSIYADIDLPNPDAMPTKKARLLKSGKLKVENKTQRDRRDDYAKLVSGTAFYLASFFFSRLPTVQEAIVSGYRQKIEPSTGHEKDEYIYSLIIDRHTFRSLNLEYVDPIEAFSHFQPRMNATKTYIFKEIEPYDTPEP</sequence>
<dbReference type="InterPro" id="IPR025330">
    <property type="entry name" value="DUF4236"/>
</dbReference>
<feature type="compositionally biased region" description="Basic residues" evidence="1">
    <location>
        <begin position="64"/>
        <end position="75"/>
    </location>
</feature>
<keyword evidence="4" id="KW-1185">Reference proteome</keyword>
<gene>
    <name evidence="3" type="ORF">HNQ41_001179</name>
</gene>
<evidence type="ECO:0000313" key="4">
    <source>
        <dbReference type="Proteomes" id="UP000551878"/>
    </source>
</evidence>
<dbReference type="RefSeq" id="WP_184663467.1">
    <property type="nucleotide sequence ID" value="NZ_JACHHB010000004.1"/>
</dbReference>
<evidence type="ECO:0000259" key="2">
    <source>
        <dbReference type="Pfam" id="PF14020"/>
    </source>
</evidence>
<feature type="region of interest" description="Disordered" evidence="1">
    <location>
        <begin position="54"/>
        <end position="83"/>
    </location>
</feature>
<accession>A0A840QNP9</accession>
<evidence type="ECO:0000313" key="3">
    <source>
        <dbReference type="EMBL" id="MBB5173016.1"/>
    </source>
</evidence>